<evidence type="ECO:0000313" key="2">
    <source>
        <dbReference type="EMBL" id="KAF9782275.1"/>
    </source>
</evidence>
<dbReference type="SUPFAM" id="SSF56112">
    <property type="entry name" value="Protein kinase-like (PK-like)"/>
    <property type="match status" value="1"/>
</dbReference>
<reference evidence="2" key="2">
    <citation type="submission" date="2020-11" db="EMBL/GenBank/DDBJ databases">
        <authorList>
            <consortium name="DOE Joint Genome Institute"/>
            <person name="Kuo A."/>
            <person name="Miyauchi S."/>
            <person name="Kiss E."/>
            <person name="Drula E."/>
            <person name="Kohler A."/>
            <person name="Sanchez-Garcia M."/>
            <person name="Andreopoulos B."/>
            <person name="Barry K.W."/>
            <person name="Bonito G."/>
            <person name="Buee M."/>
            <person name="Carver A."/>
            <person name="Chen C."/>
            <person name="Cichocki N."/>
            <person name="Clum A."/>
            <person name="Culley D."/>
            <person name="Crous P.W."/>
            <person name="Fauchery L."/>
            <person name="Girlanda M."/>
            <person name="Hayes R."/>
            <person name="Keri Z."/>
            <person name="Labutti K."/>
            <person name="Lipzen A."/>
            <person name="Lombard V."/>
            <person name="Magnuson J."/>
            <person name="Maillard F."/>
            <person name="Morin E."/>
            <person name="Murat C."/>
            <person name="Nolan M."/>
            <person name="Ohm R."/>
            <person name="Pangilinan J."/>
            <person name="Pereira M."/>
            <person name="Perotto S."/>
            <person name="Peter M."/>
            <person name="Riley R."/>
            <person name="Sitrit Y."/>
            <person name="Stielow B."/>
            <person name="Szollosi G."/>
            <person name="Zifcakova L."/>
            <person name="Stursova M."/>
            <person name="Spatafora J.W."/>
            <person name="Tedersoo L."/>
            <person name="Vaario L.-M."/>
            <person name="Yamada A."/>
            <person name="Yan M."/>
            <person name="Wang P."/>
            <person name="Xu J."/>
            <person name="Bruns T."/>
            <person name="Baldrian P."/>
            <person name="Vilgalys R."/>
            <person name="Henrissat B."/>
            <person name="Grigoriev I.V."/>
            <person name="Hibbett D."/>
            <person name="Nagy L.G."/>
            <person name="Martin F.M."/>
        </authorList>
    </citation>
    <scope>NUCLEOTIDE SEQUENCE</scope>
    <source>
        <strain evidence="2">UH-Tt-Lm1</strain>
    </source>
</reference>
<dbReference type="InterPro" id="IPR051681">
    <property type="entry name" value="Ser/Thr_Kinases-Pseudokinases"/>
</dbReference>
<accession>A0A9P6HC79</accession>
<dbReference type="InterPro" id="IPR000719">
    <property type="entry name" value="Prot_kinase_dom"/>
</dbReference>
<protein>
    <submittedName>
        <fullName evidence="2">Kinase-like domain-containing protein</fullName>
    </submittedName>
</protein>
<dbReference type="Gene3D" id="1.10.510.10">
    <property type="entry name" value="Transferase(Phosphotransferase) domain 1"/>
    <property type="match status" value="1"/>
</dbReference>
<feature type="domain" description="Protein kinase" evidence="1">
    <location>
        <begin position="24"/>
        <end position="291"/>
    </location>
</feature>
<keyword evidence="2" id="KW-0418">Kinase</keyword>
<dbReference type="EMBL" id="WIUZ02000012">
    <property type="protein sequence ID" value="KAF9782275.1"/>
    <property type="molecule type" value="Genomic_DNA"/>
</dbReference>
<dbReference type="Pfam" id="PF07714">
    <property type="entry name" value="PK_Tyr_Ser-Thr"/>
    <property type="match status" value="1"/>
</dbReference>
<dbReference type="Proteomes" id="UP000736335">
    <property type="component" value="Unassembled WGS sequence"/>
</dbReference>
<comment type="caution">
    <text evidence="2">The sequence shown here is derived from an EMBL/GenBank/DDBJ whole genome shotgun (WGS) entry which is preliminary data.</text>
</comment>
<organism evidence="2 3">
    <name type="scientific">Thelephora terrestris</name>
    <dbReference type="NCBI Taxonomy" id="56493"/>
    <lineage>
        <taxon>Eukaryota</taxon>
        <taxon>Fungi</taxon>
        <taxon>Dikarya</taxon>
        <taxon>Basidiomycota</taxon>
        <taxon>Agaricomycotina</taxon>
        <taxon>Agaricomycetes</taxon>
        <taxon>Thelephorales</taxon>
        <taxon>Thelephoraceae</taxon>
        <taxon>Thelephora</taxon>
    </lineage>
</organism>
<evidence type="ECO:0000313" key="3">
    <source>
        <dbReference type="Proteomes" id="UP000736335"/>
    </source>
</evidence>
<reference evidence="2" key="1">
    <citation type="journal article" date="2020" name="Nat. Commun.">
        <title>Large-scale genome sequencing of mycorrhizal fungi provides insights into the early evolution of symbiotic traits.</title>
        <authorList>
            <person name="Miyauchi S."/>
            <person name="Kiss E."/>
            <person name="Kuo A."/>
            <person name="Drula E."/>
            <person name="Kohler A."/>
            <person name="Sanchez-Garcia M."/>
            <person name="Morin E."/>
            <person name="Andreopoulos B."/>
            <person name="Barry K.W."/>
            <person name="Bonito G."/>
            <person name="Buee M."/>
            <person name="Carver A."/>
            <person name="Chen C."/>
            <person name="Cichocki N."/>
            <person name="Clum A."/>
            <person name="Culley D."/>
            <person name="Crous P.W."/>
            <person name="Fauchery L."/>
            <person name="Girlanda M."/>
            <person name="Hayes R.D."/>
            <person name="Keri Z."/>
            <person name="LaButti K."/>
            <person name="Lipzen A."/>
            <person name="Lombard V."/>
            <person name="Magnuson J."/>
            <person name="Maillard F."/>
            <person name="Murat C."/>
            <person name="Nolan M."/>
            <person name="Ohm R.A."/>
            <person name="Pangilinan J."/>
            <person name="Pereira M.F."/>
            <person name="Perotto S."/>
            <person name="Peter M."/>
            <person name="Pfister S."/>
            <person name="Riley R."/>
            <person name="Sitrit Y."/>
            <person name="Stielow J.B."/>
            <person name="Szollosi G."/>
            <person name="Zifcakova L."/>
            <person name="Stursova M."/>
            <person name="Spatafora J.W."/>
            <person name="Tedersoo L."/>
            <person name="Vaario L.M."/>
            <person name="Yamada A."/>
            <person name="Yan M."/>
            <person name="Wang P."/>
            <person name="Xu J."/>
            <person name="Bruns T."/>
            <person name="Baldrian P."/>
            <person name="Vilgalys R."/>
            <person name="Dunand C."/>
            <person name="Henrissat B."/>
            <person name="Grigoriev I.V."/>
            <person name="Hibbett D."/>
            <person name="Nagy L.G."/>
            <person name="Martin F.M."/>
        </authorList>
    </citation>
    <scope>NUCLEOTIDE SEQUENCE</scope>
    <source>
        <strain evidence="2">UH-Tt-Lm1</strain>
    </source>
</reference>
<evidence type="ECO:0000259" key="1">
    <source>
        <dbReference type="PROSITE" id="PS50011"/>
    </source>
</evidence>
<dbReference type="PANTHER" id="PTHR44329">
    <property type="entry name" value="SERINE/THREONINE-PROTEIN KINASE TNNI3K-RELATED"/>
    <property type="match status" value="1"/>
</dbReference>
<dbReference type="GO" id="GO:0005524">
    <property type="term" value="F:ATP binding"/>
    <property type="evidence" value="ECO:0007669"/>
    <property type="project" value="InterPro"/>
</dbReference>
<gene>
    <name evidence="2" type="ORF">BJ322DRAFT_1075276</name>
</gene>
<dbReference type="InterPro" id="IPR001245">
    <property type="entry name" value="Ser-Thr/Tyr_kinase_cat_dom"/>
</dbReference>
<dbReference type="PROSITE" id="PS50011">
    <property type="entry name" value="PROTEIN_KINASE_DOM"/>
    <property type="match status" value="1"/>
</dbReference>
<keyword evidence="3" id="KW-1185">Reference proteome</keyword>
<dbReference type="AlphaFoldDB" id="A0A9P6HC79"/>
<dbReference type="InterPro" id="IPR011009">
    <property type="entry name" value="Kinase-like_dom_sf"/>
</dbReference>
<sequence>MLGDISSTMLRLPSSTGSLEGLKKSGESAVLSGGTTDIWRGVWNDKQVAFKAFRIYPSQDLLEAKKILWRLVPTWKRLTHENVLPFYGVDTSLFQLALVYEWGQDGNIMQYLESKPDASRSKLLLQVAKGLQYLHSLGVVHGELKGANVLISRSGNARICDYGLSPIISNPTFTVAATPGVAGPSRWLAPEIIDPPSGAGSDPPTASKPADVFAFAMLAVEAFTGKVPFGNMKNESVVIQIIRGRRPDKPLAADKLGLTVEMWKFVEKCWNQNPKKRPDIEKVVTAWEGFANAEGNSTSMSKRGGRRSQFAQPSTVYNEEDAHKAPPLCFFLTFQCVRLVPVCVQPTWALTIVGGTTFSSLLIT</sequence>
<proteinExistence type="predicted"/>
<name>A0A9P6HC79_9AGAM</name>
<dbReference type="OrthoDB" id="4062651at2759"/>
<keyword evidence="2" id="KW-0808">Transferase</keyword>
<dbReference type="GO" id="GO:0004674">
    <property type="term" value="F:protein serine/threonine kinase activity"/>
    <property type="evidence" value="ECO:0007669"/>
    <property type="project" value="TreeGrafter"/>
</dbReference>